<reference evidence="1 2" key="1">
    <citation type="journal article" date="2017" name="Nature">
        <title>The Apostasia genome and the evolution of orchids.</title>
        <authorList>
            <person name="Zhang G.Q."/>
            <person name="Liu K.W."/>
            <person name="Li Z."/>
            <person name="Lohaus R."/>
            <person name="Hsiao Y.Y."/>
            <person name="Niu S.C."/>
            <person name="Wang J.Y."/>
            <person name="Lin Y.C."/>
            <person name="Xu Q."/>
            <person name="Chen L.J."/>
            <person name="Yoshida K."/>
            <person name="Fujiwara S."/>
            <person name="Wang Z.W."/>
            <person name="Zhang Y.Q."/>
            <person name="Mitsuda N."/>
            <person name="Wang M."/>
            <person name="Liu G.H."/>
            <person name="Pecoraro L."/>
            <person name="Huang H.X."/>
            <person name="Xiao X.J."/>
            <person name="Lin M."/>
            <person name="Wu X.Y."/>
            <person name="Wu W.L."/>
            <person name="Chen Y.Y."/>
            <person name="Chang S.B."/>
            <person name="Sakamoto S."/>
            <person name="Ohme-Takagi M."/>
            <person name="Yagi M."/>
            <person name="Zeng S.J."/>
            <person name="Shen C.Y."/>
            <person name="Yeh C.M."/>
            <person name="Luo Y.B."/>
            <person name="Tsai W.C."/>
            <person name="Van de Peer Y."/>
            <person name="Liu Z.J."/>
        </authorList>
    </citation>
    <scope>NUCLEOTIDE SEQUENCE [LARGE SCALE GENOMIC DNA]</scope>
    <source>
        <strain evidence="2">cv. Shenzhen</strain>
        <tissue evidence="1">Stem</tissue>
    </source>
</reference>
<organism evidence="1 2">
    <name type="scientific">Apostasia shenzhenica</name>
    <dbReference type="NCBI Taxonomy" id="1088818"/>
    <lineage>
        <taxon>Eukaryota</taxon>
        <taxon>Viridiplantae</taxon>
        <taxon>Streptophyta</taxon>
        <taxon>Embryophyta</taxon>
        <taxon>Tracheophyta</taxon>
        <taxon>Spermatophyta</taxon>
        <taxon>Magnoliopsida</taxon>
        <taxon>Liliopsida</taxon>
        <taxon>Asparagales</taxon>
        <taxon>Orchidaceae</taxon>
        <taxon>Apostasioideae</taxon>
        <taxon>Apostasia</taxon>
    </lineage>
</organism>
<sequence length="55" mass="6706">MQGVWISDSVQEAHTQKYVISNCLPVVVLIWLNQSRFFFWFFVFSHFSFPFFHFL</sequence>
<evidence type="ECO:0000313" key="2">
    <source>
        <dbReference type="Proteomes" id="UP000236161"/>
    </source>
</evidence>
<name>A0A2I0AHD4_9ASPA</name>
<gene>
    <name evidence="1" type="ORF">AXF42_Ash003609</name>
</gene>
<proteinExistence type="predicted"/>
<protein>
    <submittedName>
        <fullName evidence="1">Uncharacterized protein</fullName>
    </submittedName>
</protein>
<evidence type="ECO:0000313" key="1">
    <source>
        <dbReference type="EMBL" id="PKA54973.1"/>
    </source>
</evidence>
<dbReference type="EMBL" id="KZ451980">
    <property type="protein sequence ID" value="PKA54973.1"/>
    <property type="molecule type" value="Genomic_DNA"/>
</dbReference>
<accession>A0A2I0AHD4</accession>
<keyword evidence="2" id="KW-1185">Reference proteome</keyword>
<dbReference type="AlphaFoldDB" id="A0A2I0AHD4"/>
<dbReference type="Proteomes" id="UP000236161">
    <property type="component" value="Unassembled WGS sequence"/>
</dbReference>